<evidence type="ECO:0000313" key="1">
    <source>
        <dbReference type="EnsemblPlants" id="Kaladp0008s0007.1.v1.1.CDS.1"/>
    </source>
</evidence>
<dbReference type="Gramene" id="Kaladp0008s0007.1.v1.1">
    <property type="protein sequence ID" value="Kaladp0008s0007.1.v1.1.CDS.1"/>
    <property type="gene ID" value="Kaladp0008s0007.v1.1"/>
</dbReference>
<evidence type="ECO:0000313" key="2">
    <source>
        <dbReference type="Proteomes" id="UP000594263"/>
    </source>
</evidence>
<keyword evidence="2" id="KW-1185">Reference proteome</keyword>
<dbReference type="Proteomes" id="UP000594263">
    <property type="component" value="Unplaced"/>
</dbReference>
<reference evidence="1" key="1">
    <citation type="submission" date="2021-01" db="UniProtKB">
        <authorList>
            <consortium name="EnsemblPlants"/>
        </authorList>
    </citation>
    <scope>IDENTIFICATION</scope>
</reference>
<sequence length="79" mass="8596">MMSGVGRLTVGGCQKLLMSSPRHLTSISPSSSHFTRQVSSIHTQFLLLSGFKHDPKFSVAIGCISSLSYPLLSSFFCIF</sequence>
<dbReference type="AlphaFoldDB" id="A0A7N0RD80"/>
<accession>A0A7N0RD80</accession>
<protein>
    <submittedName>
        <fullName evidence="1">Uncharacterized protein</fullName>
    </submittedName>
</protein>
<dbReference type="EnsemblPlants" id="Kaladp0008s0007.1.v1.1">
    <property type="protein sequence ID" value="Kaladp0008s0007.1.v1.1.CDS.1"/>
    <property type="gene ID" value="Kaladp0008s0007.v1.1"/>
</dbReference>
<proteinExistence type="predicted"/>
<organism evidence="1 2">
    <name type="scientific">Kalanchoe fedtschenkoi</name>
    <name type="common">Lavender scallops</name>
    <name type="synonym">South American air plant</name>
    <dbReference type="NCBI Taxonomy" id="63787"/>
    <lineage>
        <taxon>Eukaryota</taxon>
        <taxon>Viridiplantae</taxon>
        <taxon>Streptophyta</taxon>
        <taxon>Embryophyta</taxon>
        <taxon>Tracheophyta</taxon>
        <taxon>Spermatophyta</taxon>
        <taxon>Magnoliopsida</taxon>
        <taxon>eudicotyledons</taxon>
        <taxon>Gunneridae</taxon>
        <taxon>Pentapetalae</taxon>
        <taxon>Saxifragales</taxon>
        <taxon>Crassulaceae</taxon>
        <taxon>Kalanchoe</taxon>
    </lineage>
</organism>
<name>A0A7N0RD80_KALFE</name>